<evidence type="ECO:0000256" key="4">
    <source>
        <dbReference type="ARBA" id="ARBA00022827"/>
    </source>
</evidence>
<evidence type="ECO:0000259" key="12">
    <source>
        <dbReference type="Pfam" id="PF02770"/>
    </source>
</evidence>
<evidence type="ECO:0000259" key="14">
    <source>
        <dbReference type="Pfam" id="PF12806"/>
    </source>
</evidence>
<dbReference type="Pfam" id="PF02771">
    <property type="entry name" value="Acyl-CoA_dh_N"/>
    <property type="match status" value="1"/>
</dbReference>
<dbReference type="SUPFAM" id="SSF47203">
    <property type="entry name" value="Acyl-CoA dehydrogenase C-terminal domain-like"/>
    <property type="match status" value="1"/>
</dbReference>
<dbReference type="GeneID" id="66685268"/>
<dbReference type="PANTHER" id="PTHR42803:SF1">
    <property type="entry name" value="BROAD-SPECIFICITY LINEAR ACYL-COA DEHYDROGENASE FADE5"/>
    <property type="match status" value="1"/>
</dbReference>
<proteinExistence type="inferred from homology"/>
<dbReference type="InterPro" id="IPR009100">
    <property type="entry name" value="AcylCoA_DH/oxidase_NM_dom_sf"/>
</dbReference>
<keyword evidence="4 10" id="KW-0274">FAD</keyword>
<feature type="domain" description="Acetyl-CoA dehydrogenase-like C-terminal" evidence="14">
    <location>
        <begin position="486"/>
        <end position="581"/>
    </location>
</feature>
<dbReference type="GO" id="GO:0016627">
    <property type="term" value="F:oxidoreductase activity, acting on the CH-CH group of donors"/>
    <property type="evidence" value="ECO:0007669"/>
    <property type="project" value="InterPro"/>
</dbReference>
<comment type="caution">
    <text evidence="15">The sequence shown here is derived from an EMBL/GenBank/DDBJ whole genome shotgun (WGS) entry which is preliminary data.</text>
</comment>
<evidence type="ECO:0000256" key="5">
    <source>
        <dbReference type="ARBA" id="ARBA00023002"/>
    </source>
</evidence>
<organism evidence="15 16">
    <name type="scientific">Rhizobium loti</name>
    <name type="common">Mesorhizobium loti</name>
    <dbReference type="NCBI Taxonomy" id="381"/>
    <lineage>
        <taxon>Bacteria</taxon>
        <taxon>Pseudomonadati</taxon>
        <taxon>Pseudomonadota</taxon>
        <taxon>Alphaproteobacteria</taxon>
        <taxon>Hyphomicrobiales</taxon>
        <taxon>Phyllobacteriaceae</taxon>
        <taxon>Mesorhizobium</taxon>
    </lineage>
</organism>
<dbReference type="InterPro" id="IPR009075">
    <property type="entry name" value="AcylCo_DH/oxidase_C"/>
</dbReference>
<dbReference type="PANTHER" id="PTHR42803">
    <property type="entry name" value="ACYL-COA DEHYDROGENASE"/>
    <property type="match status" value="1"/>
</dbReference>
<dbReference type="AlphaFoldDB" id="A0A1A5JIC9"/>
<evidence type="ECO:0000259" key="11">
    <source>
        <dbReference type="Pfam" id="PF00441"/>
    </source>
</evidence>
<evidence type="ECO:0000256" key="8">
    <source>
        <dbReference type="ARBA" id="ARBA00066694"/>
    </source>
</evidence>
<evidence type="ECO:0000256" key="7">
    <source>
        <dbReference type="ARBA" id="ARBA00058683"/>
    </source>
</evidence>
<comment type="cofactor">
    <cofactor evidence="1 10">
        <name>FAD</name>
        <dbReference type="ChEBI" id="CHEBI:57692"/>
    </cofactor>
</comment>
<sequence>MYRAPVEDIAFTLKHVAGMKSALDAGRFGDLGEDLVDAVLGEAGRFATEEVAPLYKIGDEHGAVLRDAAVTMPPGWKELYRRWIDGGWNALSGPEDYGGQALPTMLGVAALEMWNSAAMAFGIGPTLTMGAVEALDKHASEALKAKYLAKLVSGEWMGTMNLTEPQAGSDLAALRARAEPAGDGTYRIFGQKIFITYGEHDFTDNIIHLVLARLPDAPAGTRGISLFLVPKFFVNDDGSLGARNDVFCSGLEHKLGIHASPTCTMIYGDGFRGATPGAIGWLIGEENKGLACMFTMMNNARLAVGMQGVAVAEAATQKAIAYANERRQGKAADYAGAGMAPIVHHPDVQRNLLTMKALTQTARAISYSCAHAIDMARVSDGDQAAHWRDRANLLTPLAKAFSTDVGVEVASLGVQVHGGMGFIEETGAAAFYRDARIAPIYEGTNGIQAIDLVTRKLPLGGGEHVHGFIGELAGAANAVRTSNLQGFGRTADALDAALGDLTQATRFLQKLSADGRMEEALAGATPYLRLISLAAGGAYLARGALADQDRIALCRFFAENLLGEARALRERVIDGAESLAAAGKTLISA</sequence>
<dbReference type="InterPro" id="IPR025878">
    <property type="entry name" value="Acyl-CoA_dh-like_C_dom"/>
</dbReference>
<dbReference type="Gene3D" id="1.20.140.10">
    <property type="entry name" value="Butyryl-CoA Dehydrogenase, subunit A, domain 3"/>
    <property type="match status" value="1"/>
</dbReference>
<evidence type="ECO:0000256" key="3">
    <source>
        <dbReference type="ARBA" id="ARBA00022630"/>
    </source>
</evidence>
<feature type="domain" description="Acyl-CoA dehydrogenase/oxidase N-terminal" evidence="13">
    <location>
        <begin position="41"/>
        <end position="155"/>
    </location>
</feature>
<keyword evidence="5 10" id="KW-0560">Oxidoreductase</keyword>
<dbReference type="Proteomes" id="UP000093748">
    <property type="component" value="Unassembled WGS sequence"/>
</dbReference>
<feature type="domain" description="Acyl-CoA oxidase/dehydrogenase middle" evidence="12">
    <location>
        <begin position="160"/>
        <end position="266"/>
    </location>
</feature>
<dbReference type="EMBL" id="LZTJ01000012">
    <property type="protein sequence ID" value="OBP77226.1"/>
    <property type="molecule type" value="Genomic_DNA"/>
</dbReference>
<dbReference type="EC" id="1.3.99.41" evidence="8"/>
<reference evidence="16" key="1">
    <citation type="submission" date="2016-06" db="EMBL/GenBank/DDBJ databases">
        <title>NZP2037 Pacbio-Illumina hybrid assembly.</title>
        <authorList>
            <person name="Ramsay J.P."/>
        </authorList>
    </citation>
    <scope>NUCLEOTIDE SEQUENCE [LARGE SCALE GENOMIC DNA]</scope>
    <source>
        <strain evidence="16">R7ANS::ICEMlSym2042</strain>
    </source>
</reference>
<comment type="catalytic activity">
    <reaction evidence="6">
        <text>3-(methylsulfanyl)propanoyl-CoA + oxidized [electron-transfer flavoprotein] + H(+) = 3-(methylsulfanyl)acryloyl-CoA + reduced [electron-transfer flavoprotein]</text>
        <dbReference type="Rhea" id="RHEA:52612"/>
        <dbReference type="Rhea" id="RHEA-COMP:10685"/>
        <dbReference type="Rhea" id="RHEA-COMP:10686"/>
        <dbReference type="ChEBI" id="CHEBI:15378"/>
        <dbReference type="ChEBI" id="CHEBI:57692"/>
        <dbReference type="ChEBI" id="CHEBI:58307"/>
        <dbReference type="ChEBI" id="CHEBI:82815"/>
        <dbReference type="ChEBI" id="CHEBI:84994"/>
        <dbReference type="EC" id="1.3.99.41"/>
    </reaction>
    <physiologicalReaction direction="left-to-right" evidence="6">
        <dbReference type="Rhea" id="RHEA:52613"/>
    </physiologicalReaction>
</comment>
<dbReference type="Gene3D" id="2.40.110.10">
    <property type="entry name" value="Butyryl-CoA Dehydrogenase, subunit A, domain 2"/>
    <property type="match status" value="1"/>
</dbReference>
<gene>
    <name evidence="15" type="ORF">BAE39_14485</name>
</gene>
<evidence type="ECO:0000313" key="15">
    <source>
        <dbReference type="EMBL" id="OBP77226.1"/>
    </source>
</evidence>
<dbReference type="InterPro" id="IPR046373">
    <property type="entry name" value="Acyl-CoA_Oxase/DH_mid-dom_sf"/>
</dbReference>
<dbReference type="Pfam" id="PF12806">
    <property type="entry name" value="Acyl-CoA_dh_C"/>
    <property type="match status" value="1"/>
</dbReference>
<dbReference type="GO" id="GO:0050660">
    <property type="term" value="F:flavin adenine dinucleotide binding"/>
    <property type="evidence" value="ECO:0007669"/>
    <property type="project" value="InterPro"/>
</dbReference>
<dbReference type="InterPro" id="IPR006091">
    <property type="entry name" value="Acyl-CoA_Oxase/DH_mid-dom"/>
</dbReference>
<protein>
    <recommendedName>
        <fullName evidence="9">3-methylmercaptopropionyl-CoA dehydrogenase</fullName>
        <ecNumber evidence="8">1.3.99.41</ecNumber>
    </recommendedName>
</protein>
<dbReference type="Pfam" id="PF02770">
    <property type="entry name" value="Acyl-CoA_dh_M"/>
    <property type="match status" value="1"/>
</dbReference>
<dbReference type="InterPro" id="IPR013786">
    <property type="entry name" value="AcylCoA_DH/ox_N"/>
</dbReference>
<dbReference type="RefSeq" id="WP_010914858.1">
    <property type="nucleotide sequence ID" value="NZ_LZTH01000012.1"/>
</dbReference>
<evidence type="ECO:0000256" key="9">
    <source>
        <dbReference type="ARBA" id="ARBA00069043"/>
    </source>
</evidence>
<evidence type="ECO:0000256" key="2">
    <source>
        <dbReference type="ARBA" id="ARBA00009347"/>
    </source>
</evidence>
<dbReference type="InterPro" id="IPR052166">
    <property type="entry name" value="Diverse_Acyl-CoA_DH"/>
</dbReference>
<feature type="domain" description="Acyl-CoA dehydrogenase/oxidase C-terminal" evidence="11">
    <location>
        <begin position="287"/>
        <end position="452"/>
    </location>
</feature>
<evidence type="ECO:0000256" key="1">
    <source>
        <dbReference type="ARBA" id="ARBA00001974"/>
    </source>
</evidence>
<evidence type="ECO:0000256" key="6">
    <source>
        <dbReference type="ARBA" id="ARBA00051388"/>
    </source>
</evidence>
<evidence type="ECO:0000313" key="16">
    <source>
        <dbReference type="Proteomes" id="UP000093748"/>
    </source>
</evidence>
<dbReference type="Gene3D" id="1.10.540.10">
    <property type="entry name" value="Acyl-CoA dehydrogenase/oxidase, N-terminal domain"/>
    <property type="match status" value="1"/>
</dbReference>
<dbReference type="SUPFAM" id="SSF56645">
    <property type="entry name" value="Acyl-CoA dehydrogenase NM domain-like"/>
    <property type="match status" value="1"/>
</dbReference>
<evidence type="ECO:0000256" key="10">
    <source>
        <dbReference type="RuleBase" id="RU362125"/>
    </source>
</evidence>
<comment type="function">
    <text evidence="7">Involved in the assimilation of dimethylsulphoniopropionate (DMSP), an important compound in the fixation of carbon in marine phytoplankton, by mediating the conversion of 3-(methylthio)propanoyl-CoA (MMPA-CoA) to 3-(methylthio)acryloyl-CoA (MTA-CoA).</text>
</comment>
<dbReference type="InterPro" id="IPR036250">
    <property type="entry name" value="AcylCo_DH-like_C"/>
</dbReference>
<dbReference type="Pfam" id="PF00441">
    <property type="entry name" value="Acyl-CoA_dh_1"/>
    <property type="match status" value="1"/>
</dbReference>
<keyword evidence="3 10" id="KW-0285">Flavoprotein</keyword>
<dbReference type="FunFam" id="2.40.110.10:FF:000031">
    <property type="entry name" value="Acyl-CoA dehydrogenase, putative"/>
    <property type="match status" value="1"/>
</dbReference>
<comment type="similarity">
    <text evidence="2 10">Belongs to the acyl-CoA dehydrogenase family.</text>
</comment>
<accession>A0A1A5JIC9</accession>
<evidence type="ECO:0000259" key="13">
    <source>
        <dbReference type="Pfam" id="PF02771"/>
    </source>
</evidence>
<name>A0A1A5JIC9_RHILI</name>
<dbReference type="OrthoDB" id="9807883at2"/>
<dbReference type="InterPro" id="IPR037069">
    <property type="entry name" value="AcylCoA_DH/ox_N_sf"/>
</dbReference>